<dbReference type="SUPFAM" id="SSF51445">
    <property type="entry name" value="(Trans)glycosidases"/>
    <property type="match status" value="1"/>
</dbReference>
<dbReference type="PANTHER" id="PTHR43536">
    <property type="entry name" value="MANNOSYLGLYCOPROTEIN ENDO-BETA-MANNOSIDASE"/>
    <property type="match status" value="1"/>
</dbReference>
<dbReference type="Pfam" id="PF02836">
    <property type="entry name" value="Glyco_hydro_2_C"/>
    <property type="match status" value="1"/>
</dbReference>
<dbReference type="GO" id="GO:0004553">
    <property type="term" value="F:hydrolase activity, hydrolyzing O-glycosyl compounds"/>
    <property type="evidence" value="ECO:0007669"/>
    <property type="project" value="InterPro"/>
</dbReference>
<evidence type="ECO:0000259" key="7">
    <source>
        <dbReference type="Pfam" id="PF18368"/>
    </source>
</evidence>
<feature type="signal peptide" evidence="4">
    <location>
        <begin position="1"/>
        <end position="21"/>
    </location>
</feature>
<dbReference type="InterPro" id="IPR006102">
    <property type="entry name" value="Ig-like_GH2"/>
</dbReference>
<feature type="domain" description="Exo-beta-D-glucosaminidase Ig-fold" evidence="7">
    <location>
        <begin position="830"/>
        <end position="926"/>
    </location>
</feature>
<evidence type="ECO:0000256" key="2">
    <source>
        <dbReference type="ARBA" id="ARBA00022801"/>
    </source>
</evidence>
<dbReference type="EMBL" id="ACZI02000001">
    <property type="protein sequence ID" value="EFV11936.2"/>
    <property type="molecule type" value="Genomic_DNA"/>
</dbReference>
<dbReference type="PANTHER" id="PTHR43536:SF1">
    <property type="entry name" value="MANNOSYLGLYCOPROTEIN ENDO-BETA-MANNOSIDASE"/>
    <property type="match status" value="1"/>
</dbReference>
<dbReference type="InterPro" id="IPR054593">
    <property type="entry name" value="Beta-mannosidase-like_N2"/>
</dbReference>
<evidence type="ECO:0000259" key="5">
    <source>
        <dbReference type="Pfam" id="PF00703"/>
    </source>
</evidence>
<gene>
    <name evidence="9" type="ORF">HMPREF9336_03270</name>
</gene>
<evidence type="ECO:0000256" key="1">
    <source>
        <dbReference type="ARBA" id="ARBA00007401"/>
    </source>
</evidence>
<dbReference type="SUPFAM" id="SSF49303">
    <property type="entry name" value="beta-Galactosidase/glucuronidase domain"/>
    <property type="match status" value="3"/>
</dbReference>
<dbReference type="Pfam" id="PF22666">
    <property type="entry name" value="Glyco_hydro_2_N2"/>
    <property type="match status" value="1"/>
</dbReference>
<evidence type="ECO:0000313" key="9">
    <source>
        <dbReference type="EMBL" id="EFV11936.2"/>
    </source>
</evidence>
<evidence type="ECO:0000256" key="3">
    <source>
        <dbReference type="ARBA" id="ARBA00023295"/>
    </source>
</evidence>
<organism evidence="9 10">
    <name type="scientific">Segniliparus rugosus (strain ATCC BAA-974 / DSM 45345 / CCUG 50838 / CIP 108380 / JCM 13579 / CDC 945)</name>
    <dbReference type="NCBI Taxonomy" id="679197"/>
    <lineage>
        <taxon>Bacteria</taxon>
        <taxon>Bacillati</taxon>
        <taxon>Actinomycetota</taxon>
        <taxon>Actinomycetes</taxon>
        <taxon>Mycobacteriales</taxon>
        <taxon>Segniliparaceae</taxon>
        <taxon>Segniliparus</taxon>
    </lineage>
</organism>
<dbReference type="AlphaFoldDB" id="E5XUU8"/>
<dbReference type="InterPro" id="IPR043534">
    <property type="entry name" value="EBDG/EBM"/>
</dbReference>
<dbReference type="Gene3D" id="3.20.20.80">
    <property type="entry name" value="Glycosidases"/>
    <property type="match status" value="1"/>
</dbReference>
<evidence type="ECO:0000256" key="4">
    <source>
        <dbReference type="SAM" id="SignalP"/>
    </source>
</evidence>
<feature type="chain" id="PRO_5039447592" evidence="4">
    <location>
        <begin position="22"/>
        <end position="932"/>
    </location>
</feature>
<dbReference type="InterPro" id="IPR017853">
    <property type="entry name" value="GH"/>
</dbReference>
<comment type="caution">
    <text evidence="9">The sequence shown here is derived from an EMBL/GenBank/DDBJ whole genome shotgun (WGS) entry which is preliminary data.</text>
</comment>
<reference evidence="9 10" key="1">
    <citation type="journal article" date="2011" name="Stand. Genomic Sci.">
        <title>High quality draft genome sequence of Segniliparus rugosus CDC 945(T)= (ATCC BAA-974(T)).</title>
        <authorList>
            <person name="Earl A.M."/>
            <person name="Desjardins C.A."/>
            <person name="Fitzgerald M.G."/>
            <person name="Arachchi H.M."/>
            <person name="Zeng Q."/>
            <person name="Mehta T."/>
            <person name="Griggs A."/>
            <person name="Birren B.W."/>
            <person name="Toney N.C."/>
            <person name="Carr J."/>
            <person name="Posey J."/>
            <person name="Butler W.R."/>
        </authorList>
    </citation>
    <scope>NUCLEOTIDE SEQUENCE [LARGE SCALE GENOMIC DNA]</scope>
    <source>
        <strain evidence="10">ATCC BAA-974 / DSM 45345 / CCUG 50838 / CIP 108380 / JCM 13579 / CDC 945</strain>
    </source>
</reference>
<keyword evidence="3" id="KW-0326">Glycosidase</keyword>
<comment type="similarity">
    <text evidence="1">Belongs to the glycosyl hydrolase 2 family.</text>
</comment>
<dbReference type="eggNOG" id="COG3250">
    <property type="taxonomic scope" value="Bacteria"/>
</dbReference>
<dbReference type="InterPro" id="IPR006103">
    <property type="entry name" value="Glyco_hydro_2_cat"/>
</dbReference>
<feature type="domain" description="Beta-mannosidase-like galactose-binding" evidence="8">
    <location>
        <begin position="84"/>
        <end position="201"/>
    </location>
</feature>
<dbReference type="Proteomes" id="UP000004816">
    <property type="component" value="Unassembled WGS sequence"/>
</dbReference>
<dbReference type="GO" id="GO:0005975">
    <property type="term" value="P:carbohydrate metabolic process"/>
    <property type="evidence" value="ECO:0007669"/>
    <property type="project" value="InterPro"/>
</dbReference>
<dbReference type="HOGENOM" id="CLU_005015_2_4_11"/>
<dbReference type="Gene3D" id="2.60.40.10">
    <property type="entry name" value="Immunoglobulins"/>
    <property type="match status" value="3"/>
</dbReference>
<feature type="domain" description="Glycoside hydrolase family 2 catalytic" evidence="6">
    <location>
        <begin position="374"/>
        <end position="500"/>
    </location>
</feature>
<dbReference type="STRING" id="679197.HMPREF9336_03270"/>
<dbReference type="Pfam" id="PF00703">
    <property type="entry name" value="Glyco_hydro_2"/>
    <property type="match status" value="1"/>
</dbReference>
<feature type="domain" description="Glycoside hydrolase family 2 immunoglobulin-like beta-sandwich" evidence="5">
    <location>
        <begin position="246"/>
        <end position="355"/>
    </location>
</feature>
<dbReference type="Pfam" id="PF18368">
    <property type="entry name" value="Ig_GlcNase"/>
    <property type="match status" value="1"/>
</dbReference>
<sequence>MLILVLALVCAAAVAAFLVLAAKRAPGQELPVQPIQGSRIGTTVLGANGWQVISSSDTADRPSQVSDPAHTGNKGWLVVKPDDAGAPGTLINALLQNGECPNVFYSQNMRDCFGYVTAPGPVEVPRFAVPWWYRTDFDIGPGLEPGQRAQISIPGVMGEADVWLNGVQIATSEMISGAYAKHVLDVTERLRPGKNSFALMVYPNDPAGMFTTSSADWSQIPPDNNTGVQYPISLRVTGALGQTNTHVVQKNAPDLSQSELTVKTRIVKHVDQPQRGEVRAKIIPPDGGPPVELQAAVNLPSDQNFKDVVFDPATIQRPKVWWPYSMGDQPLYTLEVAVLQNGVVTDTSRETFGIRTVESKLVGETPEAPGGWRQFSINGKPLLIRGGESAPDLFLRYSKQDVARQVALVRNLGLNAIRLEGHDQPDDFYEQMDRAGILVLGGFMCCNAWQPPSDSMLTDRDERIIYESARSIGEHERDHPSVITYGWSDNEPTPKQERATLRGFNESEFDVPIIASAMYKNTPTLEWSGQREGPYDWVPPYFWYEHGHIGPNNETLTNVSGSRGFGSEQGAGDSIPTLASLKRFLSPEELDKLWRDPNYNQYHTNFQPARGGKNLHGPATGDGYAFGTLYNFSTALAQRYGPWTDLETFVQLAQLANYESVRAQFEAFIRYSTDPANPSTGLVYFMINQGWPSLLWTLYGSDGDQPGSYFGAAEANRPVHALLSYDDSTVTVANFGIGSQDDLTVQTKVAGVDGTVVDDQSAPVGALASQEVRNGLLTPNIPAGAPVFFVEVLLKRGEEVVDRNVYWRSAVPDEVDWEANGGNRVNFPNAPMRQYADFKALRALPPAQVAVTVGEPSQGKVSVRLVNTSDSVAFFLRADAPKAAFAMWDQNDITLLPGESQTITATYESPPGANEKQQITVSGVNMAPVTVN</sequence>
<dbReference type="InterPro" id="IPR013783">
    <property type="entry name" value="Ig-like_fold"/>
</dbReference>
<keyword evidence="4" id="KW-0732">Signal</keyword>
<accession>E5XUU8</accession>
<keyword evidence="2" id="KW-0378">Hydrolase</keyword>
<dbReference type="Gene3D" id="2.60.120.260">
    <property type="entry name" value="Galactose-binding domain-like"/>
    <property type="match status" value="1"/>
</dbReference>
<name>E5XUU8_SEGRC</name>
<dbReference type="InterPro" id="IPR036156">
    <property type="entry name" value="Beta-gal/glucu_dom_sf"/>
</dbReference>
<evidence type="ECO:0000259" key="6">
    <source>
        <dbReference type="Pfam" id="PF02836"/>
    </source>
</evidence>
<dbReference type="SUPFAM" id="SSF49785">
    <property type="entry name" value="Galactose-binding domain-like"/>
    <property type="match status" value="1"/>
</dbReference>
<proteinExistence type="inferred from homology"/>
<dbReference type="InterPro" id="IPR041351">
    <property type="entry name" value="Ig_GlcNase"/>
</dbReference>
<dbReference type="InterPro" id="IPR008979">
    <property type="entry name" value="Galactose-bd-like_sf"/>
</dbReference>
<keyword evidence="10" id="KW-1185">Reference proteome</keyword>
<evidence type="ECO:0000313" key="10">
    <source>
        <dbReference type="Proteomes" id="UP000004816"/>
    </source>
</evidence>
<protein>
    <submittedName>
        <fullName evidence="9">Uncharacterized protein</fullName>
    </submittedName>
</protein>
<evidence type="ECO:0000259" key="8">
    <source>
        <dbReference type="Pfam" id="PF22666"/>
    </source>
</evidence>